<sequence>MIMISGFSFTYLLGPSKDNRYFLCGALNASKATSRRNRQPTCSAPDHGLGMAGPIYSVGVVRSISFWKCHRAPTVWLPELTQGCRYSLALGSKPPLINRDIFSSIPSGLRRKNQKVFFMRSRPRLIDWRIDSSCTPSASAISLIDLPRMIYASILRPWISGRELRAFHRRRKVSIRSRSSCGVGSCRQAEYSIPSSQSREYCALCRESRRW</sequence>
<accession>A0A1V8PQT1</accession>
<proteinExistence type="predicted"/>
<evidence type="ECO:0000313" key="1">
    <source>
        <dbReference type="EMBL" id="OQM51075.1"/>
    </source>
</evidence>
<protein>
    <submittedName>
        <fullName evidence="1">Uncharacterized protein</fullName>
    </submittedName>
</protein>
<dbReference type="AlphaFoldDB" id="A0A1V8PQT1"/>
<dbReference type="EMBL" id="NAQA01000003">
    <property type="protein sequence ID" value="OQM51075.1"/>
    <property type="molecule type" value="Genomic_DNA"/>
</dbReference>
<gene>
    <name evidence="1" type="ORF">B5782_1024</name>
</gene>
<name>A0A1V8PQT1_9BIFI</name>
<evidence type="ECO:0000313" key="2">
    <source>
        <dbReference type="Proteomes" id="UP000192666"/>
    </source>
</evidence>
<comment type="caution">
    <text evidence="1">The sequence shown here is derived from an EMBL/GenBank/DDBJ whole genome shotgun (WGS) entry which is preliminary data.</text>
</comment>
<organism evidence="1 2">
    <name type="scientific">Bifidobacterium catenulatum</name>
    <dbReference type="NCBI Taxonomy" id="1686"/>
    <lineage>
        <taxon>Bacteria</taxon>
        <taxon>Bacillati</taxon>
        <taxon>Actinomycetota</taxon>
        <taxon>Actinomycetes</taxon>
        <taxon>Bifidobacteriales</taxon>
        <taxon>Bifidobacteriaceae</taxon>
        <taxon>Bifidobacterium</taxon>
    </lineage>
</organism>
<reference evidence="1 2" key="1">
    <citation type="submission" date="2017-03" db="EMBL/GenBank/DDBJ databases">
        <title>Maternal inheritance of bifidobacteria.</title>
        <authorList>
            <person name="Lugli G.A."/>
            <person name="Duranti S."/>
            <person name="Milani C."/>
            <person name="Mancabelli L."/>
        </authorList>
    </citation>
    <scope>NUCLEOTIDE SEQUENCE [LARGE SCALE GENOMIC DNA]</scope>
    <source>
        <strain evidence="1 2">1899B</strain>
    </source>
</reference>
<dbReference type="Proteomes" id="UP000192666">
    <property type="component" value="Unassembled WGS sequence"/>
</dbReference>